<dbReference type="GO" id="GO:0032051">
    <property type="term" value="F:clathrin light chain binding"/>
    <property type="evidence" value="ECO:0007669"/>
    <property type="project" value="InterPro"/>
</dbReference>
<dbReference type="InterPro" id="IPR016025">
    <property type="entry name" value="Clathrin_H-chain_N"/>
</dbReference>
<protein>
    <recommendedName>
        <fullName evidence="1">Clathrin heavy chain</fullName>
    </recommendedName>
</protein>
<dbReference type="InterPro" id="IPR011990">
    <property type="entry name" value="TPR-like_helical_dom_sf"/>
</dbReference>
<dbReference type="Proteomes" id="UP001497744">
    <property type="component" value="Unassembled WGS sequence"/>
</dbReference>
<dbReference type="Pfam" id="PF00637">
    <property type="entry name" value="Clathrin"/>
    <property type="match status" value="7"/>
</dbReference>
<dbReference type="Gene3D" id="2.130.10.110">
    <property type="entry name" value="Clathrin heavy-chain terminal domain"/>
    <property type="match status" value="1"/>
</dbReference>
<feature type="repeat" description="CHCR" evidence="3">
    <location>
        <begin position="569"/>
        <end position="716"/>
    </location>
</feature>
<sequence length="1675" mass="185784">MAGAPVNVTTLLRLKDLGFDDACFRFGTLTLGGDRFVCIRESEGASPSVAIIDLHKGNDVARRPIKAESTIMNPNEPIIALKASLENGQFVQVFHLETKEKLGTHQFQEPVVFWRWISPTKLAVVTNTSVYHWTVGAGEPLLMFARSGKLADQSTKLVHYASDADSKWCLLCGIYSLDQGATVEGSIQLYSTERRQQQQLEGYTGTFGRLRISKDVMDPTSLLVFCEHKRGAQSTKLHCMDIYTQRTEGSPAPLKVSKEIENIASGAGDFPIHVQILDACGLVCVLTKNGVAHYHDAATALPLFSCKISEVPLFVADSKRVEGKVAGIIAVNRSGELIEAVVDEGRLLAALTCPDEVRVSLATRFGFPGSEGLMMRSFEEYFSRRDYKQAALLVATLKTGALRTPEIMHRFINAPVSPGDSSPALHYFSVLLEHGRLTAQESVELVRPVVAQGRKELVKKWMDEGKLTESEELGDLLRQLDPLLAFKMYVSISRHMKAVLCLLDAGHATKVVPYLRKLPASSVTHITGSTGDKIAQIEGMPSMTVILEHVLSSNNSDIVAFVNDLVAGLGAGEPLCDVAQITEVLIKHNKLQEMTKVLLEYLKPNREQHAALQTRLLEVNFQNQPRVAEMILQLKVLTHFDKPYIARLCEDAGMFELAVQHYGSSSDVKRILLKAGDKINRAVLEKTLKEMPPEQSLEVLREMLDSSDVSKDHVVSCALALHSHIGTMNVVQMFERAAPSDVLFSFLRALPVMSQGAGAEKSETNAELVFKFIQCCIDRGAFDDLERVCKDSNCYDGARVKDLLKQSALPNPKSLLIVCHKLGELAEMTEYLYRNGMEKAIESYVTTINPGGIATVASTLFDLGASEGAILSILENLHDSGAMKAMIKVADDRHQLLMLREWLERRVSAGYKESEIHTALAKIRVSSQQDAEAFLRTNQHYDRAVVGRFCEERDPMLAFLIYSEATLDDDVLRLCAASGLHKMLTSYAMKRSSARLWRDIFAPDSVAVTPDDRKRVCEELVAMAPESSSAAEVSCVLKALLDASMNEEVIALLEQILLTQTQFSNSSNLQNLLLATAVKTNPAKLEGYLQKLDNYDVSALSKLAASLGIPRSSFSILKNAGRHSEALDALLSVKEAGVLQEAHDYVQSADKPELWFRLGRAYLDEKQLKHAIEAYVRSGDLSDHARIKEACQGDAALFLQWLREGRKIKETRELDTDLLLCLAEQGETEEFRSVLGGKHSADMALVGGKLMDSHKYREAVILYASVPNYAKLAVCYVHLGDFELAAESALKSRSPQVLQQVVQVCVSKRRLDVAHKVAVDLLTYPDFLPGIVSLYENAGHVQELITLLESAARSVAVSTELAIAIAKYKPGELLSHFKERFRGEEIPSSMNAARVARECSNLWLWPEAIYLYSLDSPDKALMAIVSHYALAWDEDMFFATARAAANPEALYKAIHFCIQCKPLLLPKLLLSAKGRVDSTRVVKILRNERCLGLARDYLEAVSDKNASVVNDALFEVYVEEEEHEMLERGLNRLSAFDQAALCALLEEHRLPEMRSIAANLYTRARDFARATQIHRRNGDYVAAIKAVSLSRAESLAIELARFFVERGLREEFLACLVVNFSLLDPADVLELAWLHRLDLDLMMPFVIQTLRTLPRGSSRSAPPQRPQQTLPLGYR</sequence>
<dbReference type="Gene3D" id="1.25.40.470">
    <property type="match status" value="1"/>
</dbReference>
<name>A0AAV4LYQ4_BABCB</name>
<comment type="function">
    <text evidence="1">Clathrin is the major protein of the polyhedral coat of coated pits and vesicles.</text>
</comment>
<dbReference type="GO" id="GO:0006886">
    <property type="term" value="P:intracellular protein transport"/>
    <property type="evidence" value="ECO:0007669"/>
    <property type="project" value="UniProtKB-UniRule"/>
</dbReference>
<keyword evidence="2" id="KW-0802">TPR repeat</keyword>
<keyword evidence="1" id="KW-0472">Membrane</keyword>
<dbReference type="GeneID" id="94196233"/>
<feature type="repeat" description="CHCR" evidence="3">
    <location>
        <begin position="1172"/>
        <end position="1314"/>
    </location>
</feature>
<feature type="repeat" description="TPR" evidence="2">
    <location>
        <begin position="1152"/>
        <end position="1185"/>
    </location>
</feature>
<dbReference type="Pfam" id="PF13838">
    <property type="entry name" value="Clathrin_H_link"/>
    <property type="match status" value="1"/>
</dbReference>
<dbReference type="PROSITE" id="PS50236">
    <property type="entry name" value="CHCR"/>
    <property type="match status" value="4"/>
</dbReference>
<dbReference type="Gene3D" id="1.25.40.730">
    <property type="match status" value="1"/>
</dbReference>
<dbReference type="GO" id="GO:0005198">
    <property type="term" value="F:structural molecule activity"/>
    <property type="evidence" value="ECO:0007669"/>
    <property type="project" value="InterPro"/>
</dbReference>
<dbReference type="Gene3D" id="1.25.40.10">
    <property type="entry name" value="Tetratricopeptide repeat domain"/>
    <property type="match status" value="1"/>
</dbReference>
<dbReference type="GO" id="GO:0030130">
    <property type="term" value="C:clathrin coat of trans-Golgi network vesicle"/>
    <property type="evidence" value="ECO:0007669"/>
    <property type="project" value="InterPro"/>
</dbReference>
<dbReference type="EMBL" id="BPLF01000003">
    <property type="protein sequence ID" value="GIX64752.1"/>
    <property type="molecule type" value="Genomic_DNA"/>
</dbReference>
<dbReference type="GO" id="GO:0006898">
    <property type="term" value="P:receptor-mediated endocytosis"/>
    <property type="evidence" value="ECO:0007669"/>
    <property type="project" value="TreeGrafter"/>
</dbReference>
<dbReference type="PIRSF" id="PIRSF002290">
    <property type="entry name" value="Clathrin_H_chain"/>
    <property type="match status" value="1"/>
</dbReference>
<feature type="repeat" description="CHCR" evidence="3">
    <location>
        <begin position="1469"/>
        <end position="1612"/>
    </location>
</feature>
<comment type="caution">
    <text evidence="5">The sequence shown here is derived from an EMBL/GenBank/DDBJ whole genome shotgun (WGS) entry which is preliminary data.</text>
</comment>
<dbReference type="RefSeq" id="XP_067716821.1">
    <property type="nucleotide sequence ID" value="XM_067860720.1"/>
</dbReference>
<comment type="subcellular location">
    <subcellularLocation>
        <location evidence="1">Cytoplasmic vesicle membrane</location>
        <topology evidence="1">Peripheral membrane protein</topology>
        <orientation evidence="1">Cytoplasmic side</orientation>
    </subcellularLocation>
    <subcellularLocation>
        <location evidence="1">Membrane</location>
        <location evidence="1">Coated pit</location>
        <topology evidence="1">Peripheral membrane protein</topology>
        <orientation evidence="1">Cytoplasmic side</orientation>
    </subcellularLocation>
</comment>
<dbReference type="SUPFAM" id="SSF50989">
    <property type="entry name" value="Clathrin heavy-chain terminal domain"/>
    <property type="match status" value="1"/>
</dbReference>
<dbReference type="SUPFAM" id="SSF48371">
    <property type="entry name" value="ARM repeat"/>
    <property type="match status" value="6"/>
</dbReference>
<dbReference type="SMART" id="SM00299">
    <property type="entry name" value="CLH"/>
    <property type="match status" value="7"/>
</dbReference>
<evidence type="ECO:0000313" key="5">
    <source>
        <dbReference type="EMBL" id="GIX64752.1"/>
    </source>
</evidence>
<dbReference type="InterPro" id="IPR016341">
    <property type="entry name" value="Clathrin_heavy_chain"/>
</dbReference>
<accession>A0AAV4LYQ4</accession>
<dbReference type="InterPro" id="IPR019734">
    <property type="entry name" value="TPR_rpt"/>
</dbReference>
<evidence type="ECO:0000256" key="4">
    <source>
        <dbReference type="SAM" id="MobiDB-lite"/>
    </source>
</evidence>
<keyword evidence="6" id="KW-1185">Reference proteome</keyword>
<reference evidence="5 6" key="1">
    <citation type="submission" date="2021-06" db="EMBL/GenBank/DDBJ databases">
        <title>Genome sequence of Babesia caballi.</title>
        <authorList>
            <person name="Yamagishi J."/>
            <person name="Kidaka T."/>
            <person name="Ochi A."/>
        </authorList>
    </citation>
    <scope>NUCLEOTIDE SEQUENCE [LARGE SCALE GENOMIC DNA]</scope>
    <source>
        <strain evidence="5">USDA-D6B2</strain>
    </source>
</reference>
<dbReference type="InterPro" id="IPR000547">
    <property type="entry name" value="Clathrin_H-chain/VPS_repeat"/>
</dbReference>
<dbReference type="GO" id="GO:0071439">
    <property type="term" value="C:clathrin complex"/>
    <property type="evidence" value="ECO:0007669"/>
    <property type="project" value="InterPro"/>
</dbReference>
<dbReference type="PROSITE" id="PS50005">
    <property type="entry name" value="TPR"/>
    <property type="match status" value="1"/>
</dbReference>
<evidence type="ECO:0000256" key="3">
    <source>
        <dbReference type="PROSITE-ProRule" id="PRU01006"/>
    </source>
</evidence>
<evidence type="ECO:0000313" key="6">
    <source>
        <dbReference type="Proteomes" id="UP001497744"/>
    </source>
</evidence>
<dbReference type="GO" id="GO:0030132">
    <property type="term" value="C:clathrin coat of coated pit"/>
    <property type="evidence" value="ECO:0007669"/>
    <property type="project" value="InterPro"/>
</dbReference>
<feature type="repeat" description="CHCR" evidence="3">
    <location>
        <begin position="1024"/>
        <end position="1171"/>
    </location>
</feature>
<comment type="similarity">
    <text evidence="1">Belongs to the clathrin heavy chain family.</text>
</comment>
<dbReference type="InterPro" id="IPR016024">
    <property type="entry name" value="ARM-type_fold"/>
</dbReference>
<keyword evidence="1" id="KW-0968">Cytoplasmic vesicle</keyword>
<keyword evidence="1" id="KW-0168">Coated pit</keyword>
<dbReference type="InterPro" id="IPR055358">
    <property type="entry name" value="CHCR"/>
</dbReference>
<feature type="region of interest" description="Disordered" evidence="4">
    <location>
        <begin position="1655"/>
        <end position="1675"/>
    </location>
</feature>
<evidence type="ECO:0000256" key="1">
    <source>
        <dbReference type="PIRNR" id="PIRNR002290"/>
    </source>
</evidence>
<dbReference type="PANTHER" id="PTHR10292:SF1">
    <property type="entry name" value="CLATHRIN HEAVY CHAIN"/>
    <property type="match status" value="1"/>
</dbReference>
<dbReference type="PANTHER" id="PTHR10292">
    <property type="entry name" value="CLATHRIN HEAVY CHAIN RELATED"/>
    <property type="match status" value="1"/>
</dbReference>
<organism evidence="5 6">
    <name type="scientific">Babesia caballi</name>
    <dbReference type="NCBI Taxonomy" id="5871"/>
    <lineage>
        <taxon>Eukaryota</taxon>
        <taxon>Sar</taxon>
        <taxon>Alveolata</taxon>
        <taxon>Apicomplexa</taxon>
        <taxon>Aconoidasida</taxon>
        <taxon>Piroplasmida</taxon>
        <taxon>Babesiidae</taxon>
        <taxon>Babesia</taxon>
    </lineage>
</organism>
<evidence type="ECO:0000256" key="2">
    <source>
        <dbReference type="PROSITE-ProRule" id="PRU00339"/>
    </source>
</evidence>
<gene>
    <name evidence="5" type="ORF">BcabD6B2_41870</name>
</gene>
<proteinExistence type="inferred from homology"/>